<accession>A0A8J6J180</accession>
<name>A0A8J6J180_9FIRM</name>
<feature type="domain" description="HPr" evidence="6">
    <location>
        <begin position="1"/>
        <end position="91"/>
    </location>
</feature>
<evidence type="ECO:0000256" key="3">
    <source>
        <dbReference type="ARBA" id="ARBA00022448"/>
    </source>
</evidence>
<evidence type="ECO:0000256" key="4">
    <source>
        <dbReference type="ARBA" id="ARBA00022597"/>
    </source>
</evidence>
<dbReference type="InterPro" id="IPR050399">
    <property type="entry name" value="HPr"/>
</dbReference>
<dbReference type="Pfam" id="PF00381">
    <property type="entry name" value="PTS-HPr"/>
    <property type="match status" value="1"/>
</dbReference>
<dbReference type="PRINTS" id="PR00107">
    <property type="entry name" value="PHOSPHOCPHPR"/>
</dbReference>
<dbReference type="AlphaFoldDB" id="A0A8J6J180"/>
<dbReference type="InterPro" id="IPR001020">
    <property type="entry name" value="PTS_HPr_His_P_site"/>
</dbReference>
<dbReference type="NCBIfam" id="TIGR01003">
    <property type="entry name" value="PTS_HPr_family"/>
    <property type="match status" value="1"/>
</dbReference>
<keyword evidence="3" id="KW-0813">Transport</keyword>
<protein>
    <recommendedName>
        <fullName evidence="2">Phosphocarrier protein HPr</fullName>
    </recommendedName>
    <alternativeName>
        <fullName evidence="5">Histidine-containing protein</fullName>
    </alternativeName>
</protein>
<dbReference type="EMBL" id="JACOPO010000002">
    <property type="protein sequence ID" value="MBC5722164.1"/>
    <property type="molecule type" value="Genomic_DNA"/>
</dbReference>
<evidence type="ECO:0000256" key="2">
    <source>
        <dbReference type="ARBA" id="ARBA00020422"/>
    </source>
</evidence>
<evidence type="ECO:0000259" key="6">
    <source>
        <dbReference type="PROSITE" id="PS51350"/>
    </source>
</evidence>
<evidence type="ECO:0000256" key="5">
    <source>
        <dbReference type="ARBA" id="ARBA00033055"/>
    </source>
</evidence>
<dbReference type="PROSITE" id="PS51350">
    <property type="entry name" value="PTS_HPR_DOM"/>
    <property type="match status" value="1"/>
</dbReference>
<reference evidence="7" key="1">
    <citation type="submission" date="2020-08" db="EMBL/GenBank/DDBJ databases">
        <title>Genome public.</title>
        <authorList>
            <person name="Liu C."/>
            <person name="Sun Q."/>
        </authorList>
    </citation>
    <scope>NUCLEOTIDE SEQUENCE</scope>
    <source>
        <strain evidence="7">NSJ-23</strain>
    </source>
</reference>
<dbReference type="Proteomes" id="UP000628736">
    <property type="component" value="Unassembled WGS sequence"/>
</dbReference>
<dbReference type="SUPFAM" id="SSF55594">
    <property type="entry name" value="HPr-like"/>
    <property type="match status" value="1"/>
</dbReference>
<dbReference type="PROSITE" id="PS00369">
    <property type="entry name" value="PTS_HPR_HIS"/>
    <property type="match status" value="1"/>
</dbReference>
<keyword evidence="4" id="KW-0762">Sugar transport</keyword>
<dbReference type="InterPro" id="IPR035895">
    <property type="entry name" value="HPr-like_sf"/>
</dbReference>
<comment type="function">
    <text evidence="1">General (non sugar-specific) component of the phosphoenolpyruvate-dependent sugar phosphotransferase system (sugar PTS). This major carbohydrate active-transport system catalyzes the phosphorylation of incoming sugar substrates concomitantly with their translocation across the cell membrane. The phosphoryl group from phosphoenolpyruvate (PEP) is transferred to the phosphoryl carrier protein HPr by enzyme I. Phospho-HPr then transfers it to the PTS EIIA domain.</text>
</comment>
<keyword evidence="8" id="KW-1185">Reference proteome</keyword>
<dbReference type="InterPro" id="IPR000032">
    <property type="entry name" value="HPr-like"/>
</dbReference>
<evidence type="ECO:0000313" key="8">
    <source>
        <dbReference type="Proteomes" id="UP000628736"/>
    </source>
</evidence>
<sequence>MYCGSVTVQNISGLHARPASEFVARAKGFQSKISIRRMESDKPVGNAKSIIVLLSMGICQGESVEITAEGPDEQEAVAELTALIESGFGED</sequence>
<organism evidence="7 8">
    <name type="scientific">Flintibacter hominis</name>
    <dbReference type="NCBI Taxonomy" id="2763048"/>
    <lineage>
        <taxon>Bacteria</taxon>
        <taxon>Bacillati</taxon>
        <taxon>Bacillota</taxon>
        <taxon>Clostridia</taxon>
        <taxon>Eubacteriales</taxon>
        <taxon>Flintibacter</taxon>
    </lineage>
</organism>
<evidence type="ECO:0000313" key="7">
    <source>
        <dbReference type="EMBL" id="MBC5722164.1"/>
    </source>
</evidence>
<evidence type="ECO:0000256" key="1">
    <source>
        <dbReference type="ARBA" id="ARBA00003681"/>
    </source>
</evidence>
<dbReference type="RefSeq" id="WP_147572919.1">
    <property type="nucleotide sequence ID" value="NZ_JACOPO010000002.1"/>
</dbReference>
<dbReference type="PANTHER" id="PTHR33705">
    <property type="entry name" value="PHOSPHOCARRIER PROTEIN HPR"/>
    <property type="match status" value="1"/>
</dbReference>
<dbReference type="CDD" id="cd00367">
    <property type="entry name" value="PTS-HPr_like"/>
    <property type="match status" value="1"/>
</dbReference>
<comment type="caution">
    <text evidence="7">The sequence shown here is derived from an EMBL/GenBank/DDBJ whole genome shotgun (WGS) entry which is preliminary data.</text>
</comment>
<dbReference type="Gene3D" id="3.30.1340.10">
    <property type="entry name" value="HPr-like"/>
    <property type="match status" value="1"/>
</dbReference>
<dbReference type="PANTHER" id="PTHR33705:SF1">
    <property type="entry name" value="PHOSPHOCARRIER PROTEIN HPR"/>
    <property type="match status" value="1"/>
</dbReference>
<proteinExistence type="predicted"/>
<gene>
    <name evidence="7" type="ORF">H8S11_04955</name>
</gene>